<dbReference type="GO" id="GO:0006888">
    <property type="term" value="P:endoplasmic reticulum to Golgi vesicle-mediated transport"/>
    <property type="evidence" value="ECO:0007669"/>
    <property type="project" value="InterPro"/>
</dbReference>
<reference evidence="2" key="1">
    <citation type="submission" date="2018-06" db="EMBL/GenBank/DDBJ databases">
        <authorList>
            <person name="Guldener U."/>
        </authorList>
    </citation>
    <scope>NUCLEOTIDE SEQUENCE [LARGE SCALE GENOMIC DNA]</scope>
    <source>
        <strain evidence="2">UTAD17</strain>
    </source>
</reference>
<dbReference type="Proteomes" id="UP000262825">
    <property type="component" value="Unassembled WGS sequence"/>
</dbReference>
<dbReference type="InterPro" id="IPR011012">
    <property type="entry name" value="Longin-like_dom_sf"/>
</dbReference>
<dbReference type="AlphaFoldDB" id="A0A376B3B6"/>
<accession>A0A376B3B6</accession>
<dbReference type="VEuPathDB" id="FungiDB:SCODWIG_00934"/>
<dbReference type="EMBL" id="UFAJ01000101">
    <property type="protein sequence ID" value="SSD59173.1"/>
    <property type="molecule type" value="Genomic_DNA"/>
</dbReference>
<dbReference type="Gene3D" id="3.30.450.70">
    <property type="match status" value="1"/>
</dbReference>
<name>A0A376B3B6_9ASCO</name>
<dbReference type="Pfam" id="PF04628">
    <property type="entry name" value="Sedlin_N"/>
    <property type="match status" value="1"/>
</dbReference>
<proteinExistence type="predicted"/>
<dbReference type="SUPFAM" id="SSF64356">
    <property type="entry name" value="SNARE-like"/>
    <property type="match status" value="1"/>
</dbReference>
<evidence type="ECO:0008006" key="3">
    <source>
        <dbReference type="Google" id="ProtNLM"/>
    </source>
</evidence>
<sequence>MPLQFVSIINPNNKPLAIENISSLTTDNKDPTEIAQNNDLKYNTFANMALDYFDSMLFDPLLQASPSGNNIMDSNTSIIHHNGSYIIRLFELENCTVYARLIKQIGLKFVLGTSTKTPSEKVIEYFDKLINIYTRVKSSPFIVNDDDFIDKLGNRIKRDFT</sequence>
<protein>
    <recommendedName>
        <fullName evidence="3">Trafficking protein particle complex subunit</fullName>
    </recommendedName>
</protein>
<dbReference type="InterPro" id="IPR006722">
    <property type="entry name" value="Sedlin"/>
</dbReference>
<organism evidence="1 2">
    <name type="scientific">Saccharomycodes ludwigii</name>
    <dbReference type="NCBI Taxonomy" id="36035"/>
    <lineage>
        <taxon>Eukaryota</taxon>
        <taxon>Fungi</taxon>
        <taxon>Dikarya</taxon>
        <taxon>Ascomycota</taxon>
        <taxon>Saccharomycotina</taxon>
        <taxon>Saccharomycetes</taxon>
        <taxon>Saccharomycodales</taxon>
        <taxon>Saccharomycodaceae</taxon>
        <taxon>Saccharomycodes</taxon>
    </lineage>
</organism>
<evidence type="ECO:0000313" key="2">
    <source>
        <dbReference type="Proteomes" id="UP000262825"/>
    </source>
</evidence>
<dbReference type="GO" id="GO:0005737">
    <property type="term" value="C:cytoplasm"/>
    <property type="evidence" value="ECO:0007669"/>
    <property type="project" value="GOC"/>
</dbReference>
<gene>
    <name evidence="1" type="ORF">SCODWIG_00934</name>
</gene>
<keyword evidence="2" id="KW-1185">Reference proteome</keyword>
<dbReference type="OrthoDB" id="18320at2759"/>
<evidence type="ECO:0000313" key="1">
    <source>
        <dbReference type="EMBL" id="SSD59173.1"/>
    </source>
</evidence>